<proteinExistence type="predicted"/>
<keyword evidence="1" id="KW-0472">Membrane</keyword>
<evidence type="ECO:0000313" key="4">
    <source>
        <dbReference type="Proteomes" id="UP000269097"/>
    </source>
</evidence>
<evidence type="ECO:0000256" key="1">
    <source>
        <dbReference type="SAM" id="Phobius"/>
    </source>
</evidence>
<gene>
    <name evidence="3" type="ORF">EAV92_13630</name>
</gene>
<dbReference type="Pfam" id="PF01882">
    <property type="entry name" value="DUF58"/>
    <property type="match status" value="1"/>
</dbReference>
<protein>
    <submittedName>
        <fullName evidence="3">DUF58 domain-containing protein</fullName>
    </submittedName>
</protein>
<evidence type="ECO:0000259" key="2">
    <source>
        <dbReference type="Pfam" id="PF01882"/>
    </source>
</evidence>
<dbReference type="AlphaFoldDB" id="A0A3G3JZ49"/>
<organism evidence="3 4">
    <name type="scientific">Cohnella candidum</name>
    <dbReference type="NCBI Taxonomy" id="2674991"/>
    <lineage>
        <taxon>Bacteria</taxon>
        <taxon>Bacillati</taxon>
        <taxon>Bacillota</taxon>
        <taxon>Bacilli</taxon>
        <taxon>Bacillales</taxon>
        <taxon>Paenibacillaceae</taxon>
        <taxon>Cohnella</taxon>
    </lineage>
</organism>
<evidence type="ECO:0000313" key="3">
    <source>
        <dbReference type="EMBL" id="AYQ73525.1"/>
    </source>
</evidence>
<dbReference type="KEGG" id="coh:EAV92_13630"/>
<reference evidence="3 4" key="1">
    <citation type="submission" date="2018-10" db="EMBL/GenBank/DDBJ databases">
        <title>Genome Sequence of Cohnella sp.</title>
        <authorList>
            <person name="Srinivasan S."/>
            <person name="Kim M.K."/>
        </authorList>
    </citation>
    <scope>NUCLEOTIDE SEQUENCE [LARGE SCALE GENOMIC DNA]</scope>
    <source>
        <strain evidence="3 4">18JY8-7</strain>
    </source>
</reference>
<sequence length="371" mass="41634">MPFYAIVLNGVLLLAVLVLIYRNQVLKHVGYTRGFNRTTAFEGDHVEMVEVIENRKLLPVPWLRLESLLSRNLRFHRQANLDIRSGERFQNHLSLFSLRPYRRIVRRHDILCGRRGLYELGTATMTAGDPLGFVNVSRQTAVASAPLLVYPRIVPMRELPLPIHNWLGEVAVRRWIVEDPFLSAGVRAYAQGDPLSGIHWKATARTGELQVHKRSHTADPRLVICLNMETTASMWKTVPVPERIELGIRYAASIADYALGSGIETGLLSNGWVPGEAKIPAHIPPAGGTVQREEILASLAQLKLETVSNMAYLLDREAETAAGRTDYLIVTCHREEKLSLAADRLRRSGNGVEWLLIPEIEEGGDEIEYES</sequence>
<dbReference type="RefSeq" id="WP_123041609.1">
    <property type="nucleotide sequence ID" value="NZ_CP033433.1"/>
</dbReference>
<dbReference type="PANTHER" id="PTHR34351:SF2">
    <property type="entry name" value="DUF58 DOMAIN-CONTAINING PROTEIN"/>
    <property type="match status" value="1"/>
</dbReference>
<dbReference type="Proteomes" id="UP000269097">
    <property type="component" value="Chromosome"/>
</dbReference>
<keyword evidence="1" id="KW-1133">Transmembrane helix</keyword>
<accession>A0A3G3JZ49</accession>
<keyword evidence="4" id="KW-1185">Reference proteome</keyword>
<keyword evidence="1" id="KW-0812">Transmembrane</keyword>
<name>A0A3G3JZ49_9BACL</name>
<dbReference type="EMBL" id="CP033433">
    <property type="protein sequence ID" value="AYQ73525.1"/>
    <property type="molecule type" value="Genomic_DNA"/>
</dbReference>
<feature type="domain" description="DUF58" evidence="2">
    <location>
        <begin position="186"/>
        <end position="330"/>
    </location>
</feature>
<dbReference type="PANTHER" id="PTHR34351">
    <property type="entry name" value="SLR1927 PROTEIN-RELATED"/>
    <property type="match status" value="1"/>
</dbReference>
<dbReference type="InterPro" id="IPR002881">
    <property type="entry name" value="DUF58"/>
</dbReference>
<feature type="transmembrane region" description="Helical" evidence="1">
    <location>
        <begin position="6"/>
        <end position="23"/>
    </location>
</feature>